<dbReference type="Pfam" id="PF21196">
    <property type="entry name" value="PcrA_UvrD_tudor"/>
    <property type="match status" value="1"/>
</dbReference>
<dbReference type="PANTHER" id="PTHR11070:SF2">
    <property type="entry name" value="ATP-DEPENDENT DNA HELICASE SRS2"/>
    <property type="match status" value="1"/>
</dbReference>
<feature type="domain" description="UvrD-like helicase C-terminal" evidence="15">
    <location>
        <begin position="287"/>
        <end position="564"/>
    </location>
</feature>
<comment type="catalytic activity">
    <reaction evidence="8">
        <text>Couples ATP hydrolysis with the unwinding of duplex DNA by translocating in the 3'-5' direction.</text>
        <dbReference type="EC" id="5.6.2.4"/>
    </reaction>
</comment>
<dbReference type="GO" id="GO:0016787">
    <property type="term" value="F:hydrolase activity"/>
    <property type="evidence" value="ECO:0007669"/>
    <property type="project" value="UniProtKB-UniRule"/>
</dbReference>
<keyword evidence="17" id="KW-1185">Reference proteome</keyword>
<evidence type="ECO:0000256" key="3">
    <source>
        <dbReference type="ARBA" id="ARBA00022801"/>
    </source>
</evidence>
<dbReference type="NCBIfam" id="NF008743">
    <property type="entry name" value="PRK11773.1"/>
    <property type="match status" value="1"/>
</dbReference>
<evidence type="ECO:0000259" key="14">
    <source>
        <dbReference type="PROSITE" id="PS51198"/>
    </source>
</evidence>
<dbReference type="Proteomes" id="UP000434044">
    <property type="component" value="Unassembled WGS sequence"/>
</dbReference>
<dbReference type="OrthoDB" id="9806690at2"/>
<keyword evidence="4 12" id="KW-0347">Helicase</keyword>
<dbReference type="FunFam" id="1.10.486.10:FF:000003">
    <property type="entry name" value="ATP-dependent DNA helicase"/>
    <property type="match status" value="1"/>
</dbReference>
<dbReference type="CDD" id="cd18807">
    <property type="entry name" value="SF1_C_UvrD"/>
    <property type="match status" value="1"/>
</dbReference>
<dbReference type="GO" id="GO:0000725">
    <property type="term" value="P:recombinational repair"/>
    <property type="evidence" value="ECO:0007669"/>
    <property type="project" value="TreeGrafter"/>
</dbReference>
<keyword evidence="7" id="KW-0413">Isomerase</keyword>
<dbReference type="InterPro" id="IPR000212">
    <property type="entry name" value="DNA_helicase_UvrD/REP"/>
</dbReference>
<protein>
    <recommendedName>
        <fullName evidence="9">DNA 3'-5' helicase</fullName>
        <ecNumber evidence="9">5.6.2.4</ecNumber>
    </recommendedName>
    <alternativeName>
        <fullName evidence="10">DNA 3'-5' helicase II</fullName>
    </alternativeName>
</protein>
<dbReference type="Pfam" id="PF13361">
    <property type="entry name" value="UvrD_C"/>
    <property type="match status" value="1"/>
</dbReference>
<keyword evidence="3 12" id="KW-0378">Hydrolase</keyword>
<evidence type="ECO:0000256" key="5">
    <source>
        <dbReference type="ARBA" id="ARBA00022840"/>
    </source>
</evidence>
<evidence type="ECO:0000256" key="8">
    <source>
        <dbReference type="ARBA" id="ARBA00034617"/>
    </source>
</evidence>
<comment type="catalytic activity">
    <reaction evidence="11">
        <text>ATP + H2O = ADP + phosphate + H(+)</text>
        <dbReference type="Rhea" id="RHEA:13065"/>
        <dbReference type="ChEBI" id="CHEBI:15377"/>
        <dbReference type="ChEBI" id="CHEBI:15378"/>
        <dbReference type="ChEBI" id="CHEBI:30616"/>
        <dbReference type="ChEBI" id="CHEBI:43474"/>
        <dbReference type="ChEBI" id="CHEBI:456216"/>
        <dbReference type="EC" id="5.6.2.4"/>
    </reaction>
</comment>
<evidence type="ECO:0000256" key="4">
    <source>
        <dbReference type="ARBA" id="ARBA00022806"/>
    </source>
</evidence>
<dbReference type="GO" id="GO:0005829">
    <property type="term" value="C:cytosol"/>
    <property type="evidence" value="ECO:0007669"/>
    <property type="project" value="TreeGrafter"/>
</dbReference>
<name>A0A6N8ED79_9GAMM</name>
<dbReference type="InterPro" id="IPR014016">
    <property type="entry name" value="UvrD-like_ATP-bd"/>
</dbReference>
<dbReference type="Gene3D" id="1.10.486.10">
    <property type="entry name" value="PCRA, domain 4"/>
    <property type="match status" value="1"/>
</dbReference>
<organism evidence="16 17">
    <name type="scientific">Allochromatium palmeri</name>
    <dbReference type="NCBI Taxonomy" id="231048"/>
    <lineage>
        <taxon>Bacteria</taxon>
        <taxon>Pseudomonadati</taxon>
        <taxon>Pseudomonadota</taxon>
        <taxon>Gammaproteobacteria</taxon>
        <taxon>Chromatiales</taxon>
        <taxon>Chromatiaceae</taxon>
        <taxon>Allochromatium</taxon>
    </lineage>
</organism>
<keyword evidence="5 12" id="KW-0067">ATP-binding</keyword>
<dbReference type="PROSITE" id="PS51198">
    <property type="entry name" value="UVRD_HELICASE_ATP_BIND"/>
    <property type="match status" value="1"/>
</dbReference>
<evidence type="ECO:0000256" key="10">
    <source>
        <dbReference type="ARBA" id="ARBA00034923"/>
    </source>
</evidence>
<evidence type="ECO:0000256" key="13">
    <source>
        <dbReference type="SAM" id="MobiDB-lite"/>
    </source>
</evidence>
<dbReference type="PANTHER" id="PTHR11070">
    <property type="entry name" value="UVRD / RECB / PCRA DNA HELICASE FAMILY MEMBER"/>
    <property type="match status" value="1"/>
</dbReference>
<dbReference type="GO" id="GO:0033202">
    <property type="term" value="C:DNA helicase complex"/>
    <property type="evidence" value="ECO:0007669"/>
    <property type="project" value="TreeGrafter"/>
</dbReference>
<dbReference type="InterPro" id="IPR014017">
    <property type="entry name" value="DNA_helicase_UvrD-like_C"/>
</dbReference>
<accession>A0A6N8ED79</accession>
<gene>
    <name evidence="16" type="primary">uvrD</name>
    <name evidence="16" type="synonym">mutU</name>
    <name evidence="16" type="synonym">recL</name>
    <name evidence="16" type="ORF">GJ668_05070</name>
</gene>
<proteinExistence type="inferred from homology"/>
<evidence type="ECO:0000256" key="7">
    <source>
        <dbReference type="ARBA" id="ARBA00023235"/>
    </source>
</evidence>
<evidence type="ECO:0000256" key="11">
    <source>
        <dbReference type="ARBA" id="ARBA00048988"/>
    </source>
</evidence>
<evidence type="ECO:0000256" key="12">
    <source>
        <dbReference type="PROSITE-ProRule" id="PRU00560"/>
    </source>
</evidence>
<feature type="binding site" evidence="12">
    <location>
        <begin position="29"/>
        <end position="36"/>
    </location>
    <ligand>
        <name>ATP</name>
        <dbReference type="ChEBI" id="CHEBI:30616"/>
    </ligand>
</feature>
<evidence type="ECO:0000313" key="16">
    <source>
        <dbReference type="EMBL" id="MTW20467.1"/>
    </source>
</evidence>
<dbReference type="GO" id="GO:0005524">
    <property type="term" value="F:ATP binding"/>
    <property type="evidence" value="ECO:0007669"/>
    <property type="project" value="UniProtKB-UniRule"/>
</dbReference>
<dbReference type="Gene3D" id="3.40.50.300">
    <property type="entry name" value="P-loop containing nucleotide triphosphate hydrolases"/>
    <property type="match status" value="2"/>
</dbReference>
<dbReference type="FunFam" id="1.10.10.160:FF:000001">
    <property type="entry name" value="ATP-dependent DNA helicase"/>
    <property type="match status" value="1"/>
</dbReference>
<dbReference type="Gene3D" id="1.10.10.160">
    <property type="match status" value="1"/>
</dbReference>
<feature type="region of interest" description="Disordered" evidence="13">
    <location>
        <begin position="660"/>
        <end position="685"/>
    </location>
</feature>
<comment type="similarity">
    <text evidence="1">Belongs to the helicase family. UvrD subfamily.</text>
</comment>
<dbReference type="CDD" id="cd17932">
    <property type="entry name" value="DEXQc_UvrD"/>
    <property type="match status" value="1"/>
</dbReference>
<sequence>MDVSHLLDSLNAAQREAVAADPGHLLILAGAGSGKTRVLVQRIAWLLQAQQVQPWSILAVTFTNKAAREMRGRLDEMLGTPVGGMWVGTFHGLAHRFLRAHWQDAGLPQQFQILDSDDQLRLIKRLLKELQIDEARWPPRQIQGFINRQKDEGLRPHHLSETGDFVQDKMIAVYREYETARIRSGSLDFADLLLCTLELLRDRADILHHYQRRFAHILVDEFQDTNAIQYAWLRLLAGSENHLFAVGDDDQSIYGWRGAKVENIQSFQKDYPTTRTIRLEQNYRSTGTILAAANALIANNPTRLGKNLWTQDSAGEPIRRYTAFNEVDEARFVIERIRRFIQDGHRRDACAILYRTTAQSRLFEESLIQAGIPYRVYGGLRFFERAEIRDTLAYLRLIANPDDDASFERVVNLPTRGIGERTVDLVREQARAAGVSLWRAARELSTSGALSPRASNALRGFLELIESQRETRDGRTLSEITERVIEVTGLIEHFKKSKDGKGQDRIENLEQLVETVSRFEQDLPDEEGDPLGAFLAHAALEAGEAAADPFEDSVQLMTLHSAKGLEFPLVFLAGLEEGLFPHSLSADDPARLEEERRLCYVGMTRAMRQLYLTRAESRRLYGREEYPAPSRFLREIPPELIEDVRGGGVARPAFASKAPTSKSFATSRTSSSHTKSLAGAQAPDGYRLGQRVRHPKFGEGVVLNSEGRGAQARIQIDFKGSVGAKWLVLTYARLEVV</sequence>
<dbReference type="Pfam" id="PF00580">
    <property type="entry name" value="UvrD-helicase"/>
    <property type="match status" value="1"/>
</dbReference>
<dbReference type="InterPro" id="IPR027417">
    <property type="entry name" value="P-loop_NTPase"/>
</dbReference>
<dbReference type="AlphaFoldDB" id="A0A6N8ED79"/>
<dbReference type="EC" id="5.6.2.4" evidence="9"/>
<evidence type="ECO:0000256" key="9">
    <source>
        <dbReference type="ARBA" id="ARBA00034808"/>
    </source>
</evidence>
<feature type="domain" description="UvrD-like helicase ATP-binding" evidence="14">
    <location>
        <begin position="8"/>
        <end position="286"/>
    </location>
</feature>
<evidence type="ECO:0000256" key="1">
    <source>
        <dbReference type="ARBA" id="ARBA00009922"/>
    </source>
</evidence>
<dbReference type="GO" id="GO:0009314">
    <property type="term" value="P:response to radiation"/>
    <property type="evidence" value="ECO:0007669"/>
    <property type="project" value="UniProtKB-ARBA"/>
</dbReference>
<evidence type="ECO:0000256" key="6">
    <source>
        <dbReference type="ARBA" id="ARBA00023125"/>
    </source>
</evidence>
<dbReference type="SUPFAM" id="SSF52540">
    <property type="entry name" value="P-loop containing nucleoside triphosphate hydrolases"/>
    <property type="match status" value="1"/>
</dbReference>
<dbReference type="GO" id="GO:0003677">
    <property type="term" value="F:DNA binding"/>
    <property type="evidence" value="ECO:0007669"/>
    <property type="project" value="UniProtKB-KW"/>
</dbReference>
<dbReference type="RefSeq" id="WP_155449044.1">
    <property type="nucleotide sequence ID" value="NZ_WNKT01000007.1"/>
</dbReference>
<dbReference type="EMBL" id="WNKT01000007">
    <property type="protein sequence ID" value="MTW20467.1"/>
    <property type="molecule type" value="Genomic_DNA"/>
</dbReference>
<dbReference type="GO" id="GO:0043138">
    <property type="term" value="F:3'-5' DNA helicase activity"/>
    <property type="evidence" value="ECO:0007669"/>
    <property type="project" value="UniProtKB-EC"/>
</dbReference>
<reference evidence="16 17" key="1">
    <citation type="submission" date="2019-11" db="EMBL/GenBank/DDBJ databases">
        <title>Whole-genome sequence of the anaerobic purple sulfur bacterium Allochromatium palmeri DSM 15591.</title>
        <authorList>
            <person name="Kyndt J.A."/>
            <person name="Meyer T.E."/>
        </authorList>
    </citation>
    <scope>NUCLEOTIDE SEQUENCE [LARGE SCALE GENOMIC DNA]</scope>
    <source>
        <strain evidence="16 17">DSM 15591</strain>
    </source>
</reference>
<keyword evidence="6" id="KW-0238">DNA-binding</keyword>
<dbReference type="InterPro" id="IPR013986">
    <property type="entry name" value="DExx_box_DNA_helicase_dom_sf"/>
</dbReference>
<evidence type="ECO:0000259" key="15">
    <source>
        <dbReference type="PROSITE" id="PS51217"/>
    </source>
</evidence>
<evidence type="ECO:0000313" key="17">
    <source>
        <dbReference type="Proteomes" id="UP000434044"/>
    </source>
</evidence>
<keyword evidence="2 12" id="KW-0547">Nucleotide-binding</keyword>
<feature type="compositionally biased region" description="Low complexity" evidence="13">
    <location>
        <begin position="660"/>
        <end position="674"/>
    </location>
</feature>
<comment type="caution">
    <text evidence="16">The sequence shown here is derived from an EMBL/GenBank/DDBJ whole genome shotgun (WGS) entry which is preliminary data.</text>
</comment>
<dbReference type="PROSITE" id="PS51217">
    <property type="entry name" value="UVRD_HELICASE_CTER"/>
    <property type="match status" value="1"/>
</dbReference>
<evidence type="ECO:0000256" key="2">
    <source>
        <dbReference type="ARBA" id="ARBA00022741"/>
    </source>
</evidence>